<keyword evidence="1" id="KW-0472">Membrane</keyword>
<name>A0A9W8AGW0_9FUNG</name>
<dbReference type="OrthoDB" id="5566887at2759"/>
<feature type="transmembrane region" description="Helical" evidence="1">
    <location>
        <begin position="392"/>
        <end position="413"/>
    </location>
</feature>
<organism evidence="2 3">
    <name type="scientific">Tieghemiomyces parasiticus</name>
    <dbReference type="NCBI Taxonomy" id="78921"/>
    <lineage>
        <taxon>Eukaryota</taxon>
        <taxon>Fungi</taxon>
        <taxon>Fungi incertae sedis</taxon>
        <taxon>Zoopagomycota</taxon>
        <taxon>Kickxellomycotina</taxon>
        <taxon>Dimargaritomycetes</taxon>
        <taxon>Dimargaritales</taxon>
        <taxon>Dimargaritaceae</taxon>
        <taxon>Tieghemiomyces</taxon>
    </lineage>
</organism>
<feature type="transmembrane region" description="Helical" evidence="1">
    <location>
        <begin position="45"/>
        <end position="62"/>
    </location>
</feature>
<feature type="transmembrane region" description="Helical" evidence="1">
    <location>
        <begin position="98"/>
        <end position="120"/>
    </location>
</feature>
<evidence type="ECO:0000313" key="3">
    <source>
        <dbReference type="Proteomes" id="UP001150569"/>
    </source>
</evidence>
<dbReference type="AlphaFoldDB" id="A0A9W8AGW0"/>
<proteinExistence type="predicted"/>
<comment type="caution">
    <text evidence="2">The sequence shown here is derived from an EMBL/GenBank/DDBJ whole genome shotgun (WGS) entry which is preliminary data.</text>
</comment>
<feature type="transmembrane region" description="Helical" evidence="1">
    <location>
        <begin position="459"/>
        <end position="486"/>
    </location>
</feature>
<protein>
    <submittedName>
        <fullName evidence="2">Uncharacterized protein</fullName>
    </submittedName>
</protein>
<keyword evidence="3" id="KW-1185">Reference proteome</keyword>
<dbReference type="Proteomes" id="UP001150569">
    <property type="component" value="Unassembled WGS sequence"/>
</dbReference>
<keyword evidence="1" id="KW-1133">Transmembrane helix</keyword>
<sequence>MNNFLHLYPSTVSSPAHTFRSAAIASRGRHGPAGVRATDTGIPAPVQYGILLFLLYLFAYAAKDYHRDWRTRILHRRQRKPHAKSPSDPETAPARTSLWTWVTYIPLAPVAGVYLVAKFAWELFKVLTYCLIDAALYAGGVLPGYLGFICQRLGRAVAWLYQVGVKQVLAAWLYTAIETSAVWLYHTGFPALGTCIGWLHRKLAAAAAQLRLMGIEGIRDLVHVAIAIYHGALVPLGHVLRLLGRTIQGVFHSLVQMGHTLLCCAQLVVRMVIRDVIATRDALVWSAVYLERHLVTPVWARVLPILHTYHAALQTAVYPAIHHLLAVFQRLTDRVQILVAAVCSRSKIVMIRVYHLVQTGILRLISLSGDALRTMQVSSAIIYQYLAPHLHHFALLGLSIIGALRTMALTAVAQLSRMARAIQPQLAMAWQTCVRLWITVINYLAVRIVQPVWSYLSPYVAYAALLLLDLVENLTANFVGAVAFIYPYLERGYLLLVQGFLGVIRLATLSLRHVGWYVNYHVIPLLELVYQLILSHLIWANVAWTIRAQPAITFLAGTATVRLSSATSRAAAQCSALWSAYEPQLVVAQQRLVQTIDEGVQIVSNRMVELIKGATSSEDQRPHAD</sequence>
<evidence type="ECO:0000313" key="2">
    <source>
        <dbReference type="EMBL" id="KAJ1927289.1"/>
    </source>
</evidence>
<gene>
    <name evidence="2" type="ORF">IWQ60_003061</name>
</gene>
<keyword evidence="1" id="KW-0812">Transmembrane</keyword>
<feature type="transmembrane region" description="Helical" evidence="1">
    <location>
        <begin position="434"/>
        <end position="453"/>
    </location>
</feature>
<dbReference type="EMBL" id="JANBPT010000125">
    <property type="protein sequence ID" value="KAJ1927289.1"/>
    <property type="molecule type" value="Genomic_DNA"/>
</dbReference>
<feature type="transmembrane region" description="Helical" evidence="1">
    <location>
        <begin position="183"/>
        <end position="200"/>
    </location>
</feature>
<accession>A0A9W8AGW0</accession>
<feature type="transmembrane region" description="Helical" evidence="1">
    <location>
        <begin position="528"/>
        <end position="546"/>
    </location>
</feature>
<feature type="transmembrane region" description="Helical" evidence="1">
    <location>
        <begin position="158"/>
        <end position="177"/>
    </location>
</feature>
<evidence type="ECO:0000256" key="1">
    <source>
        <dbReference type="SAM" id="Phobius"/>
    </source>
</evidence>
<feature type="transmembrane region" description="Helical" evidence="1">
    <location>
        <begin position="493"/>
        <end position="516"/>
    </location>
</feature>
<feature type="transmembrane region" description="Helical" evidence="1">
    <location>
        <begin position="126"/>
        <end position="146"/>
    </location>
</feature>
<feature type="transmembrane region" description="Helical" evidence="1">
    <location>
        <begin position="221"/>
        <end position="244"/>
    </location>
</feature>
<reference evidence="2" key="1">
    <citation type="submission" date="2022-07" db="EMBL/GenBank/DDBJ databases">
        <title>Phylogenomic reconstructions and comparative analyses of Kickxellomycotina fungi.</title>
        <authorList>
            <person name="Reynolds N.K."/>
            <person name="Stajich J.E."/>
            <person name="Barry K."/>
            <person name="Grigoriev I.V."/>
            <person name="Crous P."/>
            <person name="Smith M.E."/>
        </authorList>
    </citation>
    <scope>NUCLEOTIDE SEQUENCE</scope>
    <source>
        <strain evidence="2">RSA 861</strain>
    </source>
</reference>